<accession>A0AAX3XJF6</accession>
<protein>
    <submittedName>
        <fullName evidence="1">Uncharacterized protein</fullName>
    </submittedName>
</protein>
<evidence type="ECO:0000313" key="2">
    <source>
        <dbReference type="Proteomes" id="UP001487040"/>
    </source>
</evidence>
<gene>
    <name evidence="1" type="ORF">LFP01_00024</name>
</gene>
<sequence>MIKRTIKVDYLRRRQDSKIGLTYEDLAEAGQKPWEVDAIDLVETFTLFTDRGKVSKTQASAYQIVNEEAERKLAKELEVESQREADEKRAKELSQKINHYFEANNINQVEIEWDELTQGAFDDSKTPGWVTIKIKTSHSNWYQGAGEMHSPSVYYTQVPTAVDQEARELQSIRRKHQNDFKFDFFRTDYAKRIIREADHDNY</sequence>
<name>A0AAX3XJF6_9CAUD</name>
<keyword evidence="2" id="KW-1185">Reference proteome</keyword>
<dbReference type="Proteomes" id="UP001487040">
    <property type="component" value="Segment"/>
</dbReference>
<organism evidence="1 2">
    <name type="scientific">Lactobacillus phage LFP01</name>
    <dbReference type="NCBI Taxonomy" id="3051505"/>
    <lineage>
        <taxon>Viruses</taxon>
        <taxon>Duplodnaviria</taxon>
        <taxon>Heunggongvirae</taxon>
        <taxon>Uroviricota</taxon>
        <taxon>Caudoviricetes</taxon>
    </lineage>
</organism>
<proteinExistence type="predicted"/>
<dbReference type="EMBL" id="OR048821">
    <property type="protein sequence ID" value="WIU42474.1"/>
    <property type="molecule type" value="Genomic_DNA"/>
</dbReference>
<evidence type="ECO:0000313" key="1">
    <source>
        <dbReference type="EMBL" id="WIU42474.1"/>
    </source>
</evidence>
<reference evidence="1 2" key="1">
    <citation type="submission" date="2023-05" db="EMBL/GenBank/DDBJ databases">
        <authorList>
            <person name="Wen Q.N."/>
        </authorList>
    </citation>
    <scope>NUCLEOTIDE SEQUENCE [LARGE SCALE GENOMIC DNA]</scope>
</reference>